<dbReference type="PANTHER" id="PTHR21496:SF0">
    <property type="entry name" value="RIESKE DOMAIN-CONTAINING PROTEIN"/>
    <property type="match status" value="1"/>
</dbReference>
<dbReference type="InterPro" id="IPR017941">
    <property type="entry name" value="Rieske_2Fe-2S"/>
</dbReference>
<dbReference type="Pfam" id="PF09990">
    <property type="entry name" value="DUF2231"/>
    <property type="match status" value="1"/>
</dbReference>
<evidence type="ECO:0000259" key="7">
    <source>
        <dbReference type="PROSITE" id="PS51296"/>
    </source>
</evidence>
<dbReference type="KEGG" id="rmar:GBA65_04350"/>
<name>A0A6G8PU60_9ACTN</name>
<sequence>MGSTPSERIIDKLPWLDDVAEKVQPKVQEIVHKGDPTLRNILDGVWFGSPLHPVLQTLPIGSWTAVMALDAVDVVTGSKTARNGADSALAVGVAGGYVTAAVGFSDWRYLSGGSRRMGMAHALLNSAGLLLNTASLLLRATGRRNLGRAAFLAGYSLNGMGAHLGGELSYHYGLRVNRDVFEPAGPDEFVGVLDEGELPAPSEDGGMRKVSVDGTEVLLARASDGEICAISNICSHFAGPLAEGMREGDTVVCPWHRSRFDLKTGEPIDGPAVFPQSTYETRVRGGKIELRASEDNAQKKVR</sequence>
<protein>
    <submittedName>
        <fullName evidence="8">Rieske 2Fe-2S domain-containing protein</fullName>
    </submittedName>
</protein>
<evidence type="ECO:0000256" key="3">
    <source>
        <dbReference type="ARBA" id="ARBA00023004"/>
    </source>
</evidence>
<gene>
    <name evidence="8" type="ORF">GBA65_04350</name>
</gene>
<keyword evidence="2" id="KW-0479">Metal-binding</keyword>
<comment type="similarity">
    <text evidence="6">Belongs to the bacterial ring-hydroxylating dioxygenase ferredoxin component family.</text>
</comment>
<dbReference type="GO" id="GO:0016705">
    <property type="term" value="F:oxidoreductase activity, acting on paired donors, with incorporation or reduction of molecular oxygen"/>
    <property type="evidence" value="ECO:0007669"/>
    <property type="project" value="UniProtKB-ARBA"/>
</dbReference>
<reference evidence="8 9" key="1">
    <citation type="submission" date="2019-10" db="EMBL/GenBank/DDBJ databases">
        <title>Rubrobacter sp nov SCSIO 52915 isolated from a deep-sea sediment in the South China Sea.</title>
        <authorList>
            <person name="Chen R.W."/>
        </authorList>
    </citation>
    <scope>NUCLEOTIDE SEQUENCE [LARGE SCALE GENOMIC DNA]</scope>
    <source>
        <strain evidence="8 9">SCSIO 52915</strain>
    </source>
</reference>
<dbReference type="Gene3D" id="2.102.10.10">
    <property type="entry name" value="Rieske [2Fe-2S] iron-sulphur domain"/>
    <property type="match status" value="1"/>
</dbReference>
<dbReference type="PANTHER" id="PTHR21496">
    <property type="entry name" value="FERREDOXIN-RELATED"/>
    <property type="match status" value="1"/>
</dbReference>
<keyword evidence="1" id="KW-0001">2Fe-2S</keyword>
<dbReference type="Proteomes" id="UP000502706">
    <property type="component" value="Chromosome"/>
</dbReference>
<evidence type="ECO:0000256" key="2">
    <source>
        <dbReference type="ARBA" id="ARBA00022723"/>
    </source>
</evidence>
<dbReference type="AlphaFoldDB" id="A0A6G8PU60"/>
<dbReference type="CDD" id="cd03467">
    <property type="entry name" value="Rieske"/>
    <property type="match status" value="1"/>
</dbReference>
<dbReference type="Pfam" id="PF00355">
    <property type="entry name" value="Rieske"/>
    <property type="match status" value="1"/>
</dbReference>
<keyword evidence="3" id="KW-0408">Iron</keyword>
<comment type="cofactor">
    <cofactor evidence="5">
        <name>[2Fe-2S] cluster</name>
        <dbReference type="ChEBI" id="CHEBI:190135"/>
    </cofactor>
</comment>
<evidence type="ECO:0000256" key="6">
    <source>
        <dbReference type="ARBA" id="ARBA00038001"/>
    </source>
</evidence>
<keyword evidence="9" id="KW-1185">Reference proteome</keyword>
<dbReference type="PROSITE" id="PS51296">
    <property type="entry name" value="RIESKE"/>
    <property type="match status" value="1"/>
</dbReference>
<dbReference type="InterPro" id="IPR036922">
    <property type="entry name" value="Rieske_2Fe-2S_sf"/>
</dbReference>
<evidence type="ECO:0000256" key="1">
    <source>
        <dbReference type="ARBA" id="ARBA00022714"/>
    </source>
</evidence>
<dbReference type="InterPro" id="IPR019251">
    <property type="entry name" value="DUF2231_TM"/>
</dbReference>
<evidence type="ECO:0000256" key="4">
    <source>
        <dbReference type="ARBA" id="ARBA00023014"/>
    </source>
</evidence>
<dbReference type="GO" id="GO:0051537">
    <property type="term" value="F:2 iron, 2 sulfur cluster binding"/>
    <property type="evidence" value="ECO:0007669"/>
    <property type="project" value="UniProtKB-KW"/>
</dbReference>
<dbReference type="EMBL" id="CP045121">
    <property type="protein sequence ID" value="QIN77873.1"/>
    <property type="molecule type" value="Genomic_DNA"/>
</dbReference>
<evidence type="ECO:0000313" key="9">
    <source>
        <dbReference type="Proteomes" id="UP000502706"/>
    </source>
</evidence>
<proteinExistence type="inferred from homology"/>
<feature type="domain" description="Rieske" evidence="7">
    <location>
        <begin position="196"/>
        <end position="290"/>
    </location>
</feature>
<organism evidence="8 9">
    <name type="scientific">Rubrobacter marinus</name>
    <dbReference type="NCBI Taxonomy" id="2653852"/>
    <lineage>
        <taxon>Bacteria</taxon>
        <taxon>Bacillati</taxon>
        <taxon>Actinomycetota</taxon>
        <taxon>Rubrobacteria</taxon>
        <taxon>Rubrobacterales</taxon>
        <taxon>Rubrobacteraceae</taxon>
        <taxon>Rubrobacter</taxon>
    </lineage>
</organism>
<evidence type="ECO:0000256" key="5">
    <source>
        <dbReference type="ARBA" id="ARBA00034078"/>
    </source>
</evidence>
<evidence type="ECO:0000313" key="8">
    <source>
        <dbReference type="EMBL" id="QIN77873.1"/>
    </source>
</evidence>
<dbReference type="GO" id="GO:0004497">
    <property type="term" value="F:monooxygenase activity"/>
    <property type="evidence" value="ECO:0007669"/>
    <property type="project" value="UniProtKB-ARBA"/>
</dbReference>
<keyword evidence="4" id="KW-0411">Iron-sulfur</keyword>
<accession>A0A6G8PU60</accession>
<dbReference type="SUPFAM" id="SSF50022">
    <property type="entry name" value="ISP domain"/>
    <property type="match status" value="1"/>
</dbReference>
<dbReference type="RefSeq" id="WP_166395553.1">
    <property type="nucleotide sequence ID" value="NZ_CP045121.1"/>
</dbReference>
<dbReference type="GO" id="GO:0046872">
    <property type="term" value="F:metal ion binding"/>
    <property type="evidence" value="ECO:0007669"/>
    <property type="project" value="UniProtKB-KW"/>
</dbReference>